<feature type="region of interest" description="Disordered" evidence="2">
    <location>
        <begin position="1"/>
        <end position="21"/>
    </location>
</feature>
<accession>A0ABW0NSP1</accession>
<dbReference type="CDD" id="cd05830">
    <property type="entry name" value="Sortase_E"/>
    <property type="match status" value="1"/>
</dbReference>
<keyword evidence="1" id="KW-0378">Hydrolase</keyword>
<dbReference type="SUPFAM" id="SSF63817">
    <property type="entry name" value="Sortase"/>
    <property type="match status" value="1"/>
</dbReference>
<dbReference type="EMBL" id="JBHSMG010000002">
    <property type="protein sequence ID" value="MFC5502277.1"/>
    <property type="molecule type" value="Genomic_DNA"/>
</dbReference>
<dbReference type="Proteomes" id="UP001596039">
    <property type="component" value="Unassembled WGS sequence"/>
</dbReference>
<dbReference type="NCBIfam" id="TIGR01076">
    <property type="entry name" value="sortase_fam"/>
    <property type="match status" value="1"/>
</dbReference>
<dbReference type="InterPro" id="IPR005754">
    <property type="entry name" value="Sortase"/>
</dbReference>
<dbReference type="InterPro" id="IPR042003">
    <property type="entry name" value="Sortase_E"/>
</dbReference>
<keyword evidence="3" id="KW-1133">Transmembrane helix</keyword>
<keyword evidence="3" id="KW-0812">Transmembrane</keyword>
<reference evidence="5" key="1">
    <citation type="journal article" date="2019" name="Int. J. Syst. Evol. Microbiol.">
        <title>The Global Catalogue of Microorganisms (GCM) 10K type strain sequencing project: providing services to taxonomists for standard genome sequencing and annotation.</title>
        <authorList>
            <consortium name="The Broad Institute Genomics Platform"/>
            <consortium name="The Broad Institute Genome Sequencing Center for Infectious Disease"/>
            <person name="Wu L."/>
            <person name="Ma J."/>
        </authorList>
    </citation>
    <scope>NUCLEOTIDE SEQUENCE [LARGE SCALE GENOMIC DNA]</scope>
    <source>
        <strain evidence="5">CGMCC 4.6997</strain>
    </source>
</reference>
<evidence type="ECO:0000256" key="3">
    <source>
        <dbReference type="SAM" id="Phobius"/>
    </source>
</evidence>
<evidence type="ECO:0000313" key="4">
    <source>
        <dbReference type="EMBL" id="MFC5502277.1"/>
    </source>
</evidence>
<feature type="transmembrane region" description="Helical" evidence="3">
    <location>
        <begin position="25"/>
        <end position="48"/>
    </location>
</feature>
<gene>
    <name evidence="4" type="ORF">ACFPJ4_08510</name>
</gene>
<name>A0ABW0NSP1_9MICO</name>
<keyword evidence="5" id="KW-1185">Reference proteome</keyword>
<dbReference type="Gene3D" id="2.40.260.10">
    <property type="entry name" value="Sortase"/>
    <property type="match status" value="1"/>
</dbReference>
<dbReference type="InterPro" id="IPR023365">
    <property type="entry name" value="Sortase_dom-sf"/>
</dbReference>
<dbReference type="RefSeq" id="WP_386739976.1">
    <property type="nucleotide sequence ID" value="NZ_JBHSMG010000002.1"/>
</dbReference>
<keyword evidence="3" id="KW-0472">Membrane</keyword>
<organism evidence="4 5">
    <name type="scientific">Lysinimonas soli</name>
    <dbReference type="NCBI Taxonomy" id="1074233"/>
    <lineage>
        <taxon>Bacteria</taxon>
        <taxon>Bacillati</taxon>
        <taxon>Actinomycetota</taxon>
        <taxon>Actinomycetes</taxon>
        <taxon>Micrococcales</taxon>
        <taxon>Microbacteriaceae</taxon>
        <taxon>Lysinimonas</taxon>
    </lineage>
</organism>
<evidence type="ECO:0000256" key="2">
    <source>
        <dbReference type="SAM" id="MobiDB-lite"/>
    </source>
</evidence>
<sequence>MTQPDQDALDAVPSPPAPRPRRRRVSVVGVLGELLITAGVLVLLFLGWQQWLNNIIVGNEVRGQAVQQSKIWDKSGAVAKPADPADPPVISVAPANAQRFAMLIVPRFGADYYRPIAEGTGVKDVLNKGELGHYPTTQMPGALGNFAIASHRHAYGGNLLDENKLQVGDHIFVETVDGWYQYSFRNLQYVKPTGVGVLDPVPEQSGVQPTERYITLTTCNPLFSTAERMIAYGTFDKFFPRAGGPPAEIAATVNGKA</sequence>
<protein>
    <submittedName>
        <fullName evidence="4">Class E sortase</fullName>
    </submittedName>
</protein>
<dbReference type="InterPro" id="IPR053465">
    <property type="entry name" value="Sortase_Class_E"/>
</dbReference>
<dbReference type="Pfam" id="PF04203">
    <property type="entry name" value="Sortase"/>
    <property type="match status" value="1"/>
</dbReference>
<evidence type="ECO:0000256" key="1">
    <source>
        <dbReference type="ARBA" id="ARBA00022801"/>
    </source>
</evidence>
<proteinExistence type="predicted"/>
<evidence type="ECO:0000313" key="5">
    <source>
        <dbReference type="Proteomes" id="UP001596039"/>
    </source>
</evidence>
<comment type="caution">
    <text evidence="4">The sequence shown here is derived from an EMBL/GenBank/DDBJ whole genome shotgun (WGS) entry which is preliminary data.</text>
</comment>
<dbReference type="NCBIfam" id="NF033747">
    <property type="entry name" value="class_E_sortase"/>
    <property type="match status" value="1"/>
</dbReference>